<dbReference type="Proteomes" id="UP000184474">
    <property type="component" value="Unassembled WGS sequence"/>
</dbReference>
<name>A0A1M6QGL7_REIAG</name>
<dbReference type="EMBL" id="FRAA01000003">
    <property type="protein sequence ID" value="SHK19366.1"/>
    <property type="molecule type" value="Genomic_DNA"/>
</dbReference>
<keyword evidence="2" id="KW-1185">Reference proteome</keyword>
<organism evidence="1 2">
    <name type="scientific">Reichenbachiella agariperforans</name>
    <dbReference type="NCBI Taxonomy" id="156994"/>
    <lineage>
        <taxon>Bacteria</taxon>
        <taxon>Pseudomonadati</taxon>
        <taxon>Bacteroidota</taxon>
        <taxon>Cytophagia</taxon>
        <taxon>Cytophagales</taxon>
        <taxon>Reichenbachiellaceae</taxon>
        <taxon>Reichenbachiella</taxon>
    </lineage>
</organism>
<dbReference type="AlphaFoldDB" id="A0A1M6QGL7"/>
<protein>
    <submittedName>
        <fullName evidence="1">Uncharacterized protein</fullName>
    </submittedName>
</protein>
<gene>
    <name evidence="1" type="ORF">SAMN04488028_103319</name>
</gene>
<sequence length="221" mass="24739">MLAGLGLPSLSIVFFITPTQIAMRNHFLLLTSIIVFNACHQEEPIVPNYMLELFDNQSCSDEKISFVKLTFPDSVLYISDTMNQIKLYEEYGLRGVGAGLSEYKLSGDNIEKITTYQFQLLSQSEENELSKLIKPGSYLISENIPNGGLGSKFTIIINGSSEWLVYYGDVNSNFFHIYGAHGNDFEMHVCGAFDLLLTTETLSAPVPVLGEFELTFRDSFL</sequence>
<proteinExistence type="predicted"/>
<evidence type="ECO:0000313" key="1">
    <source>
        <dbReference type="EMBL" id="SHK19366.1"/>
    </source>
</evidence>
<accession>A0A1M6QGL7</accession>
<reference evidence="2" key="1">
    <citation type="submission" date="2016-11" db="EMBL/GenBank/DDBJ databases">
        <authorList>
            <person name="Varghese N."/>
            <person name="Submissions S."/>
        </authorList>
    </citation>
    <scope>NUCLEOTIDE SEQUENCE [LARGE SCALE GENOMIC DNA]</scope>
    <source>
        <strain evidence="2">DSM 26134</strain>
    </source>
</reference>
<evidence type="ECO:0000313" key="2">
    <source>
        <dbReference type="Proteomes" id="UP000184474"/>
    </source>
</evidence>